<dbReference type="PROSITE" id="PS50887">
    <property type="entry name" value="GGDEF"/>
    <property type="match status" value="1"/>
</dbReference>
<dbReference type="EC" id="2.7.7.65" evidence="1"/>
<evidence type="ECO:0000313" key="7">
    <source>
        <dbReference type="Proteomes" id="UP001449225"/>
    </source>
</evidence>
<keyword evidence="4" id="KW-0472">Membrane</keyword>
<keyword evidence="6" id="KW-0548">Nucleotidyltransferase</keyword>
<gene>
    <name evidence="6" type="ORF">WNY58_14965</name>
</gene>
<organism evidence="6 7">
    <name type="scientific">Neptuniibacter pectenicola</name>
    <dbReference type="NCBI Taxonomy" id="1806669"/>
    <lineage>
        <taxon>Bacteria</taxon>
        <taxon>Pseudomonadati</taxon>
        <taxon>Pseudomonadota</taxon>
        <taxon>Gammaproteobacteria</taxon>
        <taxon>Oceanospirillales</taxon>
        <taxon>Oceanospirillaceae</taxon>
        <taxon>Neptuniibacter</taxon>
    </lineage>
</organism>
<dbReference type="PANTHER" id="PTHR45138">
    <property type="entry name" value="REGULATORY COMPONENTS OF SENSORY TRANSDUCTION SYSTEM"/>
    <property type="match status" value="1"/>
</dbReference>
<dbReference type="InterPro" id="IPR029150">
    <property type="entry name" value="dCache_3"/>
</dbReference>
<dbReference type="Pfam" id="PF00990">
    <property type="entry name" value="GGDEF"/>
    <property type="match status" value="1"/>
</dbReference>
<dbReference type="Proteomes" id="UP001449225">
    <property type="component" value="Unassembled WGS sequence"/>
</dbReference>
<evidence type="ECO:0000259" key="5">
    <source>
        <dbReference type="PROSITE" id="PS50887"/>
    </source>
</evidence>
<keyword evidence="6" id="KW-0808">Transferase</keyword>
<dbReference type="GO" id="GO:0052621">
    <property type="term" value="F:diguanylate cyclase activity"/>
    <property type="evidence" value="ECO:0007669"/>
    <property type="project" value="UniProtKB-EC"/>
</dbReference>
<keyword evidence="3" id="KW-0175">Coiled coil</keyword>
<protein>
    <recommendedName>
        <fullName evidence="1">diguanylate cyclase</fullName>
        <ecNumber evidence="1">2.7.7.65</ecNumber>
    </recommendedName>
</protein>
<comment type="catalytic activity">
    <reaction evidence="2">
        <text>2 GTP = 3',3'-c-di-GMP + 2 diphosphate</text>
        <dbReference type="Rhea" id="RHEA:24898"/>
        <dbReference type="ChEBI" id="CHEBI:33019"/>
        <dbReference type="ChEBI" id="CHEBI:37565"/>
        <dbReference type="ChEBI" id="CHEBI:58805"/>
        <dbReference type="EC" id="2.7.7.65"/>
    </reaction>
</comment>
<dbReference type="Gene3D" id="3.30.70.270">
    <property type="match status" value="1"/>
</dbReference>
<evidence type="ECO:0000256" key="1">
    <source>
        <dbReference type="ARBA" id="ARBA00012528"/>
    </source>
</evidence>
<feature type="coiled-coil region" evidence="3">
    <location>
        <begin position="355"/>
        <end position="382"/>
    </location>
</feature>
<evidence type="ECO:0000256" key="2">
    <source>
        <dbReference type="ARBA" id="ARBA00034247"/>
    </source>
</evidence>
<reference evidence="6 7" key="1">
    <citation type="submission" date="2024-03" db="EMBL/GenBank/DDBJ databases">
        <title>Community enrichment and isolation of bacterial strains for fucoidan degradation.</title>
        <authorList>
            <person name="Sichert A."/>
        </authorList>
    </citation>
    <scope>NUCLEOTIDE SEQUENCE [LARGE SCALE GENOMIC DNA]</scope>
    <source>
        <strain evidence="6 7">AS76</strain>
    </source>
</reference>
<sequence>MMINKTHKRLFILLSIMLFVADTLFVTINYVSDKRTMQQSLSQDGLQLERSFNVAFTMTLNNMSQLATFIARSTEVQHLFSQGVQAVKKEGGGAGGAESARLRDMLYDSVSPGWAKMTEKYQVRQLHFHLGPGSTSFLRVHKPQRFGDNMDNLRHMVVDVNRDGDPRQGFELGRVYSGLRGIVPVFSDSDSTHQIGALEVGTSFKTLIDSLGSSIGGNIAVLLNEANVENATWSRPNEPESRTPCGCFIEATSSPALSALLAERASTKWSKPPKSVRTILVNTASGPVALTEFALSDYVGERDGSETPVGRIMIWKSAADVVEELNHNTWINIIYGIVGFLIIELALFWGIRLALRQLEQTVDERTQEIQVLNRQLEEIAHQDMLTGVSSRRYFMMRFQQELNRNQRSKQPMTLLMVDVDRFKRVNDTWGHQVGDQVLSDLGHLMIENSRNYDVVGRYGGEEFCLLLPGVDAATGLQMAEKLRERVERQITIPGDGIHVTISIGVALYAEGQSAEEWINAADQALYKAKDSGRNRCLLAETARSESLSTI</sequence>
<dbReference type="NCBIfam" id="TIGR00254">
    <property type="entry name" value="GGDEF"/>
    <property type="match status" value="1"/>
</dbReference>
<name>A0ABU9TVE7_9GAMM</name>
<dbReference type="SUPFAM" id="SSF55073">
    <property type="entry name" value="Nucleotide cyclase"/>
    <property type="match status" value="1"/>
</dbReference>
<dbReference type="PANTHER" id="PTHR45138:SF9">
    <property type="entry name" value="DIGUANYLATE CYCLASE DGCM-RELATED"/>
    <property type="match status" value="1"/>
</dbReference>
<dbReference type="InterPro" id="IPR029787">
    <property type="entry name" value="Nucleotide_cyclase"/>
</dbReference>
<dbReference type="InterPro" id="IPR050469">
    <property type="entry name" value="Diguanylate_Cyclase"/>
</dbReference>
<evidence type="ECO:0000256" key="4">
    <source>
        <dbReference type="SAM" id="Phobius"/>
    </source>
</evidence>
<proteinExistence type="predicted"/>
<dbReference type="InterPro" id="IPR000160">
    <property type="entry name" value="GGDEF_dom"/>
</dbReference>
<dbReference type="Pfam" id="PF14827">
    <property type="entry name" value="dCache_3"/>
    <property type="match status" value="1"/>
</dbReference>
<keyword evidence="4" id="KW-1133">Transmembrane helix</keyword>
<dbReference type="RefSeq" id="WP_342854946.1">
    <property type="nucleotide sequence ID" value="NZ_JBBMRA010000017.1"/>
</dbReference>
<keyword evidence="7" id="KW-1185">Reference proteome</keyword>
<dbReference type="InterPro" id="IPR029151">
    <property type="entry name" value="Sensor-like_sf"/>
</dbReference>
<feature type="transmembrane region" description="Helical" evidence="4">
    <location>
        <begin position="333"/>
        <end position="355"/>
    </location>
</feature>
<accession>A0ABU9TVE7</accession>
<evidence type="ECO:0000256" key="3">
    <source>
        <dbReference type="SAM" id="Coils"/>
    </source>
</evidence>
<feature type="domain" description="GGDEF" evidence="5">
    <location>
        <begin position="410"/>
        <end position="541"/>
    </location>
</feature>
<dbReference type="InterPro" id="IPR043128">
    <property type="entry name" value="Rev_trsase/Diguanyl_cyclase"/>
</dbReference>
<keyword evidence="4" id="KW-0812">Transmembrane</keyword>
<dbReference type="SMART" id="SM00267">
    <property type="entry name" value="GGDEF"/>
    <property type="match status" value="1"/>
</dbReference>
<dbReference type="CDD" id="cd01949">
    <property type="entry name" value="GGDEF"/>
    <property type="match status" value="1"/>
</dbReference>
<evidence type="ECO:0000313" key="6">
    <source>
        <dbReference type="EMBL" id="MEM5537688.1"/>
    </source>
</evidence>
<dbReference type="EMBL" id="JBBMRA010000017">
    <property type="protein sequence ID" value="MEM5537688.1"/>
    <property type="molecule type" value="Genomic_DNA"/>
</dbReference>
<dbReference type="SUPFAM" id="SSF103190">
    <property type="entry name" value="Sensory domain-like"/>
    <property type="match status" value="1"/>
</dbReference>
<comment type="caution">
    <text evidence="6">The sequence shown here is derived from an EMBL/GenBank/DDBJ whole genome shotgun (WGS) entry which is preliminary data.</text>
</comment>